<feature type="domain" description="DNA mismatch repair proteins mutS family" evidence="4">
    <location>
        <begin position="133"/>
        <end position="229"/>
    </location>
</feature>
<reference evidence="5 6" key="1">
    <citation type="submission" date="2018-06" db="EMBL/GenBank/DDBJ databases">
        <authorList>
            <consortium name="Pathogen Informatics"/>
            <person name="Doyle S."/>
        </authorList>
    </citation>
    <scope>NUCLEOTIDE SEQUENCE [LARGE SCALE GENOMIC DNA]</scope>
    <source>
        <strain evidence="5 6">NCTC13645</strain>
    </source>
</reference>
<dbReference type="GO" id="GO:0140664">
    <property type="term" value="F:ATP-dependent DNA damage sensor activity"/>
    <property type="evidence" value="ECO:0007669"/>
    <property type="project" value="InterPro"/>
</dbReference>
<dbReference type="InterPro" id="IPR007861">
    <property type="entry name" value="DNA_mismatch_repair_MutS_clamp"/>
</dbReference>
<dbReference type="Proteomes" id="UP000254621">
    <property type="component" value="Unassembled WGS sequence"/>
</dbReference>
<gene>
    <name evidence="5" type="primary">mutS_4</name>
    <name evidence="5" type="ORF">NCTC13645_00959</name>
</gene>
<dbReference type="GO" id="GO:0006298">
    <property type="term" value="P:mismatch repair"/>
    <property type="evidence" value="ECO:0007669"/>
    <property type="project" value="InterPro"/>
</dbReference>
<dbReference type="GO" id="GO:0005829">
    <property type="term" value="C:cytosol"/>
    <property type="evidence" value="ECO:0007669"/>
    <property type="project" value="TreeGrafter"/>
</dbReference>
<keyword evidence="1" id="KW-0547">Nucleotide-binding</keyword>
<evidence type="ECO:0000256" key="1">
    <source>
        <dbReference type="ARBA" id="ARBA00022741"/>
    </source>
</evidence>
<sequence>MTKANIDKLDPERYTRKQTLVNAERFITPELKEHEQEILEAQTESSDLEYRLFVEVRDTIKTNIARIQQLANAISTLDVLLSLATVAEDYHFVRPELTDEETIDIKDGRHPVVEKVLGHQSYVANDVTMSPDDLILLITGPNMSGKSTYMRQLALTVVMAQIGSFVPASSAKLPIFDQIFTRIGAADDLISGNSTFMVEMAEANTALQNATSHSLILLMNLGVERRHMMVWL</sequence>
<dbReference type="SUPFAM" id="SSF48334">
    <property type="entry name" value="DNA repair protein MutS, domain III"/>
    <property type="match status" value="1"/>
</dbReference>
<dbReference type="InterPro" id="IPR027417">
    <property type="entry name" value="P-loop_NTPase"/>
</dbReference>
<dbReference type="InterPro" id="IPR045076">
    <property type="entry name" value="MutS"/>
</dbReference>
<name>A0A380NYU6_WEIVI</name>
<dbReference type="PANTHER" id="PTHR11361">
    <property type="entry name" value="DNA MISMATCH REPAIR PROTEIN MUTS FAMILY MEMBER"/>
    <property type="match status" value="1"/>
</dbReference>
<dbReference type="EMBL" id="UHIV01000001">
    <property type="protein sequence ID" value="SUP53122.1"/>
    <property type="molecule type" value="Genomic_DNA"/>
</dbReference>
<dbReference type="SUPFAM" id="SSF52540">
    <property type="entry name" value="P-loop containing nucleoside triphosphate hydrolases"/>
    <property type="match status" value="1"/>
</dbReference>
<keyword evidence="2" id="KW-0067">ATP-binding</keyword>
<keyword evidence="3" id="KW-0238">DNA-binding</keyword>
<evidence type="ECO:0000256" key="2">
    <source>
        <dbReference type="ARBA" id="ARBA00022840"/>
    </source>
</evidence>
<dbReference type="PANTHER" id="PTHR11361:SF34">
    <property type="entry name" value="DNA MISMATCH REPAIR PROTEIN MSH1, MITOCHONDRIAL"/>
    <property type="match status" value="1"/>
</dbReference>
<dbReference type="SMART" id="SM00534">
    <property type="entry name" value="MUTSac"/>
    <property type="match status" value="1"/>
</dbReference>
<evidence type="ECO:0000256" key="3">
    <source>
        <dbReference type="ARBA" id="ARBA00023125"/>
    </source>
</evidence>
<dbReference type="GO" id="GO:0030983">
    <property type="term" value="F:mismatched DNA binding"/>
    <property type="evidence" value="ECO:0007669"/>
    <property type="project" value="InterPro"/>
</dbReference>
<accession>A0A380NYU6</accession>
<dbReference type="Pfam" id="PF00488">
    <property type="entry name" value="MutS_V"/>
    <property type="match status" value="1"/>
</dbReference>
<dbReference type="GO" id="GO:0005524">
    <property type="term" value="F:ATP binding"/>
    <property type="evidence" value="ECO:0007669"/>
    <property type="project" value="UniProtKB-KW"/>
</dbReference>
<dbReference type="InterPro" id="IPR036187">
    <property type="entry name" value="DNA_mismatch_repair_MutS_sf"/>
</dbReference>
<proteinExistence type="predicted"/>
<dbReference type="Gene3D" id="3.40.50.300">
    <property type="entry name" value="P-loop containing nucleotide triphosphate hydrolases"/>
    <property type="match status" value="1"/>
</dbReference>
<evidence type="ECO:0000313" key="5">
    <source>
        <dbReference type="EMBL" id="SUP53122.1"/>
    </source>
</evidence>
<protein>
    <submittedName>
        <fullName evidence="5">DNA mismatch repair protein mutS</fullName>
    </submittedName>
</protein>
<dbReference type="Gene3D" id="1.10.1420.10">
    <property type="match status" value="2"/>
</dbReference>
<dbReference type="Pfam" id="PF05190">
    <property type="entry name" value="MutS_IV"/>
    <property type="match status" value="1"/>
</dbReference>
<dbReference type="AlphaFoldDB" id="A0A380NYU6"/>
<dbReference type="InterPro" id="IPR000432">
    <property type="entry name" value="DNA_mismatch_repair_MutS_C"/>
</dbReference>
<organism evidence="5 6">
    <name type="scientific">Weissella viridescens</name>
    <name type="common">Lactobacillus viridescens</name>
    <dbReference type="NCBI Taxonomy" id="1629"/>
    <lineage>
        <taxon>Bacteria</taxon>
        <taxon>Bacillati</taxon>
        <taxon>Bacillota</taxon>
        <taxon>Bacilli</taxon>
        <taxon>Lactobacillales</taxon>
        <taxon>Lactobacillaceae</taxon>
        <taxon>Weissella</taxon>
    </lineage>
</organism>
<evidence type="ECO:0000259" key="4">
    <source>
        <dbReference type="SMART" id="SM00534"/>
    </source>
</evidence>
<evidence type="ECO:0000313" key="6">
    <source>
        <dbReference type="Proteomes" id="UP000254621"/>
    </source>
</evidence>